<keyword evidence="5" id="KW-0472">Membrane</keyword>
<keyword evidence="1" id="KW-0646">Protease inhibitor</keyword>
<protein>
    <recommendedName>
        <fullName evidence="7">BPTI/Kunitz inhibitor domain-containing protein</fullName>
    </recommendedName>
</protein>
<sequence length="221" mass="24413">MRDLSIFLIFFAVFYSTNGQTTVQSLCNLPMDEGTGSDVRIYLYYNKDTDNCQPFRYSGEGGNANRFIAEVQCMRNCSARANSLYPLDRSKACHLPRASGECLGYYLRYYYDPAHGKCKTFFWTGCVGNGNRFFTIQSCNNTCSGIIDEAEGKEEEVESDSPVGIILGVVLGIIGAIILIVVIVLMLKNKSTPQNSKAKAKKDKGSSGPDTPLQNDKIEMA</sequence>
<proteinExistence type="predicted"/>
<dbReference type="AlphaFoldDB" id="A0A3B4C6C4"/>
<feature type="transmembrane region" description="Helical" evidence="5">
    <location>
        <begin position="163"/>
        <end position="187"/>
    </location>
</feature>
<evidence type="ECO:0000313" key="8">
    <source>
        <dbReference type="Ensembl" id="ENSPNAP00000007248.1"/>
    </source>
</evidence>
<evidence type="ECO:0000256" key="5">
    <source>
        <dbReference type="SAM" id="Phobius"/>
    </source>
</evidence>
<dbReference type="CDD" id="cd22593">
    <property type="entry name" value="Kunitz_conkunitzin"/>
    <property type="match status" value="1"/>
</dbReference>
<dbReference type="GeneTree" id="ENSGT00940000168688"/>
<dbReference type="GeneID" id="108433652"/>
<feature type="signal peptide" evidence="6">
    <location>
        <begin position="1"/>
        <end position="19"/>
    </location>
</feature>
<feature type="region of interest" description="Disordered" evidence="4">
    <location>
        <begin position="193"/>
        <end position="221"/>
    </location>
</feature>
<dbReference type="PANTHER" id="PTHR10083:SF328">
    <property type="entry name" value="TISSUE FACTOR PATHWAY INHIBITOR"/>
    <property type="match status" value="1"/>
</dbReference>
<keyword evidence="5" id="KW-1133">Transmembrane helix</keyword>
<feature type="domain" description="BPTI/Kunitz inhibitor" evidence="7">
    <location>
        <begin position="27"/>
        <end position="77"/>
    </location>
</feature>
<dbReference type="CDD" id="cd00109">
    <property type="entry name" value="Kunitz-type"/>
    <property type="match status" value="1"/>
</dbReference>
<dbReference type="InterPro" id="IPR050098">
    <property type="entry name" value="TFPI/VKTCI-like"/>
</dbReference>
<feature type="chain" id="PRO_5017250828" description="BPTI/Kunitz inhibitor domain-containing protein" evidence="6">
    <location>
        <begin position="20"/>
        <end position="221"/>
    </location>
</feature>
<dbReference type="GO" id="GO:0004867">
    <property type="term" value="F:serine-type endopeptidase inhibitor activity"/>
    <property type="evidence" value="ECO:0007669"/>
    <property type="project" value="UniProtKB-KW"/>
</dbReference>
<name>A0A3B4C6C4_PYGNA</name>
<evidence type="ECO:0000256" key="1">
    <source>
        <dbReference type="ARBA" id="ARBA00022690"/>
    </source>
</evidence>
<dbReference type="PROSITE" id="PS50279">
    <property type="entry name" value="BPTI_KUNITZ_2"/>
    <property type="match status" value="2"/>
</dbReference>
<dbReference type="PRINTS" id="PR00759">
    <property type="entry name" value="BASICPTASE"/>
</dbReference>
<dbReference type="InterPro" id="IPR036880">
    <property type="entry name" value="Kunitz_BPTI_sf"/>
</dbReference>
<dbReference type="RefSeq" id="XP_017563852.1">
    <property type="nucleotide sequence ID" value="XM_017708363.2"/>
</dbReference>
<evidence type="ECO:0000259" key="7">
    <source>
        <dbReference type="PROSITE" id="PS50279"/>
    </source>
</evidence>
<dbReference type="SUPFAM" id="SSF57362">
    <property type="entry name" value="BPTI-like"/>
    <property type="match status" value="2"/>
</dbReference>
<dbReference type="OrthoDB" id="4473401at2759"/>
<dbReference type="SMART" id="SM00131">
    <property type="entry name" value="KU"/>
    <property type="match status" value="2"/>
</dbReference>
<accession>A0A3B4C6C4</accession>
<dbReference type="Gene3D" id="4.10.410.10">
    <property type="entry name" value="Pancreatic trypsin inhibitor Kunitz domain"/>
    <property type="match status" value="2"/>
</dbReference>
<dbReference type="GO" id="GO:0005615">
    <property type="term" value="C:extracellular space"/>
    <property type="evidence" value="ECO:0007669"/>
    <property type="project" value="TreeGrafter"/>
</dbReference>
<keyword evidence="9" id="KW-1185">Reference proteome</keyword>
<evidence type="ECO:0000313" key="9">
    <source>
        <dbReference type="Proteomes" id="UP001501920"/>
    </source>
</evidence>
<keyword evidence="3" id="KW-1015">Disulfide bond</keyword>
<reference evidence="8 9" key="1">
    <citation type="submission" date="2020-10" db="EMBL/GenBank/DDBJ databases">
        <title>Pygocentrus nattereri (red-bellied piranha) genome, fPygNat1, primary haplotype.</title>
        <authorList>
            <person name="Myers G."/>
            <person name="Meyer A."/>
            <person name="Karagic N."/>
            <person name="Pippel M."/>
            <person name="Winkler S."/>
            <person name="Tracey A."/>
            <person name="Wood J."/>
            <person name="Formenti G."/>
            <person name="Howe K."/>
            <person name="Fedrigo O."/>
            <person name="Jarvis E.D."/>
        </authorList>
    </citation>
    <scope>NUCLEOTIDE SEQUENCE [LARGE SCALE GENOMIC DNA]</scope>
</reference>
<organism evidence="8 9">
    <name type="scientific">Pygocentrus nattereri</name>
    <name type="common">Red-bellied piranha</name>
    <dbReference type="NCBI Taxonomy" id="42514"/>
    <lineage>
        <taxon>Eukaryota</taxon>
        <taxon>Metazoa</taxon>
        <taxon>Chordata</taxon>
        <taxon>Craniata</taxon>
        <taxon>Vertebrata</taxon>
        <taxon>Euteleostomi</taxon>
        <taxon>Actinopterygii</taxon>
        <taxon>Neopterygii</taxon>
        <taxon>Teleostei</taxon>
        <taxon>Ostariophysi</taxon>
        <taxon>Characiformes</taxon>
        <taxon>Characoidei</taxon>
        <taxon>Pygocentrus</taxon>
    </lineage>
</organism>
<dbReference type="InterPro" id="IPR002223">
    <property type="entry name" value="Kunitz_BPTI"/>
</dbReference>
<dbReference type="InterPro" id="IPR020901">
    <property type="entry name" value="Prtase_inh_Kunz-CS"/>
</dbReference>
<keyword evidence="2" id="KW-0722">Serine protease inhibitor</keyword>
<evidence type="ECO:0000256" key="4">
    <source>
        <dbReference type="SAM" id="MobiDB-lite"/>
    </source>
</evidence>
<keyword evidence="5" id="KW-0812">Transmembrane</keyword>
<evidence type="ECO:0000256" key="6">
    <source>
        <dbReference type="SAM" id="SignalP"/>
    </source>
</evidence>
<keyword evidence="6" id="KW-0732">Signal</keyword>
<reference evidence="8" key="2">
    <citation type="submission" date="2025-08" db="UniProtKB">
        <authorList>
            <consortium name="Ensembl"/>
        </authorList>
    </citation>
    <scope>IDENTIFICATION</scope>
</reference>
<feature type="domain" description="BPTI/Kunitz inhibitor" evidence="7">
    <location>
        <begin position="93"/>
        <end position="143"/>
    </location>
</feature>
<evidence type="ECO:0000256" key="2">
    <source>
        <dbReference type="ARBA" id="ARBA00022900"/>
    </source>
</evidence>
<reference evidence="8" key="3">
    <citation type="submission" date="2025-09" db="UniProtKB">
        <authorList>
            <consortium name="Ensembl"/>
        </authorList>
    </citation>
    <scope>IDENTIFICATION</scope>
</reference>
<dbReference type="PROSITE" id="PS00280">
    <property type="entry name" value="BPTI_KUNITZ_1"/>
    <property type="match status" value="1"/>
</dbReference>
<dbReference type="Ensembl" id="ENSPNAT00000002150.2">
    <property type="protein sequence ID" value="ENSPNAP00000007248.1"/>
    <property type="gene ID" value="ENSPNAG00000013112.2"/>
</dbReference>
<evidence type="ECO:0000256" key="3">
    <source>
        <dbReference type="ARBA" id="ARBA00023157"/>
    </source>
</evidence>
<dbReference type="Pfam" id="PF00014">
    <property type="entry name" value="Kunitz_BPTI"/>
    <property type="match status" value="2"/>
</dbReference>
<dbReference type="OMA" id="KQCMRNC"/>
<dbReference type="PANTHER" id="PTHR10083">
    <property type="entry name" value="KUNITZ-TYPE PROTEASE INHIBITOR-RELATED"/>
    <property type="match status" value="1"/>
</dbReference>
<dbReference type="Proteomes" id="UP001501920">
    <property type="component" value="Chromosome 11"/>
</dbReference>